<sequence length="86" mass="9573">MRVSDVCLLLLAGLQGGLRGLLDWGKLFRIDSGVANCRSRIDGVGSRAFRFGFPSFAAVYLETQQRNRCCKRATYWSTSIYGFANS</sequence>
<dbReference type="AlphaFoldDB" id="A0A0Q3S2K5"/>
<name>A0A0Q3S2K5_BRADI</name>
<dbReference type="EnsemblPlants" id="KQK19370">
    <property type="protein sequence ID" value="KQK19370"/>
    <property type="gene ID" value="BRADI_1g47945v3"/>
</dbReference>
<dbReference type="EMBL" id="CM000880">
    <property type="protein sequence ID" value="KQK19370.1"/>
    <property type="molecule type" value="Genomic_DNA"/>
</dbReference>
<dbReference type="Gramene" id="KQK19370">
    <property type="protein sequence ID" value="KQK19370"/>
    <property type="gene ID" value="BRADI_1g47945v3"/>
</dbReference>
<dbReference type="Proteomes" id="UP000008810">
    <property type="component" value="Chromosome 1"/>
</dbReference>
<dbReference type="InParanoid" id="A0A0Q3S2K5"/>
<evidence type="ECO:0000313" key="3">
    <source>
        <dbReference type="EnsemblPlants" id="KQK19370"/>
    </source>
</evidence>
<proteinExistence type="predicted"/>
<evidence type="ECO:0000256" key="1">
    <source>
        <dbReference type="SAM" id="SignalP"/>
    </source>
</evidence>
<evidence type="ECO:0000313" key="4">
    <source>
        <dbReference type="Proteomes" id="UP000008810"/>
    </source>
</evidence>
<keyword evidence="4" id="KW-1185">Reference proteome</keyword>
<keyword evidence="1" id="KW-0732">Signal</keyword>
<evidence type="ECO:0008006" key="5">
    <source>
        <dbReference type="Google" id="ProtNLM"/>
    </source>
</evidence>
<reference evidence="2" key="2">
    <citation type="submission" date="2017-06" db="EMBL/GenBank/DDBJ databases">
        <title>WGS assembly of Brachypodium distachyon.</title>
        <authorList>
            <consortium name="The International Brachypodium Initiative"/>
            <person name="Lucas S."/>
            <person name="Harmon-Smith M."/>
            <person name="Lail K."/>
            <person name="Tice H."/>
            <person name="Grimwood J."/>
            <person name="Bruce D."/>
            <person name="Barry K."/>
            <person name="Shu S."/>
            <person name="Lindquist E."/>
            <person name="Wang M."/>
            <person name="Pitluck S."/>
            <person name="Vogel J.P."/>
            <person name="Garvin D.F."/>
            <person name="Mockler T.C."/>
            <person name="Schmutz J."/>
            <person name="Rokhsar D."/>
            <person name="Bevan M.W."/>
        </authorList>
    </citation>
    <scope>NUCLEOTIDE SEQUENCE</scope>
    <source>
        <strain evidence="2">Bd21</strain>
    </source>
</reference>
<feature type="signal peptide" evidence="1">
    <location>
        <begin position="1"/>
        <end position="20"/>
    </location>
</feature>
<accession>A0A0Q3S2K5</accession>
<gene>
    <name evidence="2" type="ORF">BRADI_1g47945v3</name>
</gene>
<protein>
    <recommendedName>
        <fullName evidence="5">Secreted protein</fullName>
    </recommendedName>
</protein>
<organism evidence="2">
    <name type="scientific">Brachypodium distachyon</name>
    <name type="common">Purple false brome</name>
    <name type="synonym">Trachynia distachya</name>
    <dbReference type="NCBI Taxonomy" id="15368"/>
    <lineage>
        <taxon>Eukaryota</taxon>
        <taxon>Viridiplantae</taxon>
        <taxon>Streptophyta</taxon>
        <taxon>Embryophyta</taxon>
        <taxon>Tracheophyta</taxon>
        <taxon>Spermatophyta</taxon>
        <taxon>Magnoliopsida</taxon>
        <taxon>Liliopsida</taxon>
        <taxon>Poales</taxon>
        <taxon>Poaceae</taxon>
        <taxon>BOP clade</taxon>
        <taxon>Pooideae</taxon>
        <taxon>Stipodae</taxon>
        <taxon>Brachypodieae</taxon>
        <taxon>Brachypodium</taxon>
    </lineage>
</organism>
<evidence type="ECO:0000313" key="2">
    <source>
        <dbReference type="EMBL" id="KQK19370.1"/>
    </source>
</evidence>
<feature type="chain" id="PRO_5036297629" description="Secreted protein" evidence="1">
    <location>
        <begin position="21"/>
        <end position="86"/>
    </location>
</feature>
<reference evidence="3" key="3">
    <citation type="submission" date="2018-08" db="UniProtKB">
        <authorList>
            <consortium name="EnsemblPlants"/>
        </authorList>
    </citation>
    <scope>IDENTIFICATION</scope>
    <source>
        <strain evidence="3">cv. Bd21</strain>
    </source>
</reference>
<reference evidence="2 3" key="1">
    <citation type="journal article" date="2010" name="Nature">
        <title>Genome sequencing and analysis of the model grass Brachypodium distachyon.</title>
        <authorList>
            <consortium name="International Brachypodium Initiative"/>
        </authorList>
    </citation>
    <scope>NUCLEOTIDE SEQUENCE [LARGE SCALE GENOMIC DNA]</scope>
    <source>
        <strain evidence="2 3">Bd21</strain>
    </source>
</reference>